<feature type="binding site" evidence="7">
    <location>
        <begin position="39"/>
        <end position="40"/>
    </location>
    <ligand>
        <name>substrate</name>
    </ligand>
</feature>
<evidence type="ECO:0000256" key="3">
    <source>
        <dbReference type="ARBA" id="ARBA00022960"/>
    </source>
</evidence>
<dbReference type="STRING" id="1817825.A2720_02605"/>
<dbReference type="SUPFAM" id="SSF53681">
    <property type="entry name" value="Aspartate/glutamate racemase"/>
    <property type="match status" value="2"/>
</dbReference>
<comment type="similarity">
    <text evidence="7">Belongs to the aspartate/glutamate racemases family.</text>
</comment>
<dbReference type="UniPathway" id="UPA00219"/>
<protein>
    <recommendedName>
        <fullName evidence="2 7">Glutamate racemase</fullName>
        <ecNumber evidence="2 7">5.1.1.3</ecNumber>
    </recommendedName>
</protein>
<evidence type="ECO:0000256" key="4">
    <source>
        <dbReference type="ARBA" id="ARBA00022984"/>
    </source>
</evidence>
<dbReference type="EC" id="5.1.1.3" evidence="2 7"/>
<comment type="function">
    <text evidence="7">Provides the (R)-glutamate required for cell wall biosynthesis.</text>
</comment>
<dbReference type="Proteomes" id="UP000178892">
    <property type="component" value="Unassembled WGS sequence"/>
</dbReference>
<dbReference type="InterPro" id="IPR004391">
    <property type="entry name" value="Glu_race"/>
</dbReference>
<dbReference type="InterPro" id="IPR033134">
    <property type="entry name" value="Asp/Glu_racemase_AS_2"/>
</dbReference>
<sequence length="265" mass="29847">MKIGIFDSGLGGLMILRKLARQLPQYDYLYLGDTKNLPYGNKSQAQIYKLAVRTVEHMFKQDCALVVIACNTVSSEALRKLQQDYLPHSRFKGRKILGIIRPTVETIGNIRRVGLIGTRQTVASGAYRRELENIDPDVKLFAVATPALVDLIEAQRLNRTVEPLKIYLRPLIANRIQALILGCTHYGLIRKQIRAGLPKNVKIIAQEDLLSGKLESYLKRHPEIQSQLGKSGKIILEVTKLNPGYSKLAKKWFGKHVHLSASNNR</sequence>
<dbReference type="GO" id="GO:0008881">
    <property type="term" value="F:glutamate racemase activity"/>
    <property type="evidence" value="ECO:0007669"/>
    <property type="project" value="UniProtKB-UniRule"/>
</dbReference>
<keyword evidence="6 7" id="KW-0961">Cell wall biogenesis/degradation</keyword>
<dbReference type="PANTHER" id="PTHR21198">
    <property type="entry name" value="GLUTAMATE RACEMASE"/>
    <property type="match status" value="1"/>
</dbReference>
<feature type="binding site" evidence="7">
    <location>
        <begin position="71"/>
        <end position="72"/>
    </location>
    <ligand>
        <name>substrate</name>
    </ligand>
</feature>
<dbReference type="EMBL" id="MFEL01000008">
    <property type="protein sequence ID" value="OGE81406.1"/>
    <property type="molecule type" value="Genomic_DNA"/>
</dbReference>
<dbReference type="GO" id="GO:0008360">
    <property type="term" value="P:regulation of cell shape"/>
    <property type="evidence" value="ECO:0007669"/>
    <property type="project" value="UniProtKB-KW"/>
</dbReference>
<dbReference type="GO" id="GO:0071555">
    <property type="term" value="P:cell wall organization"/>
    <property type="evidence" value="ECO:0007669"/>
    <property type="project" value="UniProtKB-KW"/>
</dbReference>
<evidence type="ECO:0000256" key="6">
    <source>
        <dbReference type="ARBA" id="ARBA00023316"/>
    </source>
</evidence>
<dbReference type="InterPro" id="IPR001920">
    <property type="entry name" value="Asp/Glu_race"/>
</dbReference>
<dbReference type="HAMAP" id="MF_00258">
    <property type="entry name" value="Glu_racemase"/>
    <property type="match status" value="1"/>
</dbReference>
<dbReference type="AlphaFoldDB" id="A0A1F5NUQ5"/>
<feature type="active site" description="Proton donor/acceptor" evidence="7">
    <location>
        <position position="183"/>
    </location>
</feature>
<evidence type="ECO:0000256" key="5">
    <source>
        <dbReference type="ARBA" id="ARBA00023235"/>
    </source>
</evidence>
<feature type="binding site" evidence="7">
    <location>
        <begin position="7"/>
        <end position="8"/>
    </location>
    <ligand>
        <name>substrate</name>
    </ligand>
</feature>
<dbReference type="PANTHER" id="PTHR21198:SF2">
    <property type="entry name" value="GLUTAMATE RACEMASE"/>
    <property type="match status" value="1"/>
</dbReference>
<comment type="caution">
    <text evidence="8">The sequence shown here is derived from an EMBL/GenBank/DDBJ whole genome shotgun (WGS) entry which is preliminary data.</text>
</comment>
<comment type="catalytic activity">
    <reaction evidence="1 7">
        <text>L-glutamate = D-glutamate</text>
        <dbReference type="Rhea" id="RHEA:12813"/>
        <dbReference type="ChEBI" id="CHEBI:29985"/>
        <dbReference type="ChEBI" id="CHEBI:29986"/>
        <dbReference type="EC" id="5.1.1.3"/>
    </reaction>
</comment>
<organism evidence="8 9">
    <name type="scientific">Candidatus Doudnabacteria bacterium RIFCSPHIGHO2_01_FULL_46_24</name>
    <dbReference type="NCBI Taxonomy" id="1817825"/>
    <lineage>
        <taxon>Bacteria</taxon>
        <taxon>Candidatus Doudnaibacteriota</taxon>
    </lineage>
</organism>
<dbReference type="Pfam" id="PF01177">
    <property type="entry name" value="Asp_Glu_race"/>
    <property type="match status" value="1"/>
</dbReference>
<name>A0A1F5NUQ5_9BACT</name>
<proteinExistence type="inferred from homology"/>
<reference evidence="8 9" key="1">
    <citation type="journal article" date="2016" name="Nat. Commun.">
        <title>Thousands of microbial genomes shed light on interconnected biogeochemical processes in an aquifer system.</title>
        <authorList>
            <person name="Anantharaman K."/>
            <person name="Brown C.T."/>
            <person name="Hug L.A."/>
            <person name="Sharon I."/>
            <person name="Castelle C.J."/>
            <person name="Probst A.J."/>
            <person name="Thomas B.C."/>
            <person name="Singh A."/>
            <person name="Wilkins M.J."/>
            <person name="Karaoz U."/>
            <person name="Brodie E.L."/>
            <person name="Williams K.H."/>
            <person name="Hubbard S.S."/>
            <person name="Banfield J.F."/>
        </authorList>
    </citation>
    <scope>NUCLEOTIDE SEQUENCE [LARGE SCALE GENOMIC DNA]</scope>
</reference>
<evidence type="ECO:0000313" key="8">
    <source>
        <dbReference type="EMBL" id="OGE81406.1"/>
    </source>
</evidence>
<evidence type="ECO:0000313" key="9">
    <source>
        <dbReference type="Proteomes" id="UP000178892"/>
    </source>
</evidence>
<keyword evidence="4 7" id="KW-0573">Peptidoglycan synthesis</keyword>
<dbReference type="PROSITE" id="PS00924">
    <property type="entry name" value="ASP_GLU_RACEMASE_2"/>
    <property type="match status" value="1"/>
</dbReference>
<accession>A0A1F5NUQ5</accession>
<comment type="pathway">
    <text evidence="7">Cell wall biogenesis; peptidoglycan biosynthesis.</text>
</comment>
<dbReference type="GO" id="GO:0009252">
    <property type="term" value="P:peptidoglycan biosynthetic process"/>
    <property type="evidence" value="ECO:0007669"/>
    <property type="project" value="UniProtKB-UniRule"/>
</dbReference>
<gene>
    <name evidence="7" type="primary">murI</name>
    <name evidence="8" type="ORF">A2720_02605</name>
</gene>
<keyword evidence="3 7" id="KW-0133">Cell shape</keyword>
<dbReference type="NCBIfam" id="TIGR00067">
    <property type="entry name" value="glut_race"/>
    <property type="match status" value="1"/>
</dbReference>
<feature type="active site" description="Proton donor/acceptor" evidence="7">
    <location>
        <position position="70"/>
    </location>
</feature>
<evidence type="ECO:0000256" key="7">
    <source>
        <dbReference type="HAMAP-Rule" id="MF_00258"/>
    </source>
</evidence>
<evidence type="ECO:0000256" key="1">
    <source>
        <dbReference type="ARBA" id="ARBA00001602"/>
    </source>
</evidence>
<feature type="binding site" evidence="7">
    <location>
        <begin position="184"/>
        <end position="185"/>
    </location>
    <ligand>
        <name>substrate</name>
    </ligand>
</feature>
<evidence type="ECO:0000256" key="2">
    <source>
        <dbReference type="ARBA" id="ARBA00013090"/>
    </source>
</evidence>
<keyword evidence="5 7" id="KW-0413">Isomerase</keyword>
<dbReference type="Gene3D" id="3.40.50.1860">
    <property type="match status" value="2"/>
</dbReference>
<dbReference type="InterPro" id="IPR015942">
    <property type="entry name" value="Asp/Glu/hydantoin_racemase"/>
</dbReference>